<dbReference type="AlphaFoldDB" id="A0A6G5AF79"/>
<dbReference type="EMBL" id="GIKN01007301">
    <property type="protein sequence ID" value="NIE49574.1"/>
    <property type="molecule type" value="Transcribed_RNA"/>
</dbReference>
<evidence type="ECO:0000313" key="2">
    <source>
        <dbReference type="EMBL" id="NIE49574.1"/>
    </source>
</evidence>
<sequence>MLSISLSVHAEVFLRRRSARDAFIFFTASIKHFCFFTQLMCPLFAVVQCVFYTTFFFAFQLFIYLFAPRTVVCADTHTHLLHMDLVFVVTHTTGGDVSGR</sequence>
<name>A0A6G5AF79_RHIMP</name>
<protein>
    <submittedName>
        <fullName evidence="2">Uncharacterized protein</fullName>
    </submittedName>
</protein>
<organism evidence="2">
    <name type="scientific">Rhipicephalus microplus</name>
    <name type="common">Cattle tick</name>
    <name type="synonym">Boophilus microplus</name>
    <dbReference type="NCBI Taxonomy" id="6941"/>
    <lineage>
        <taxon>Eukaryota</taxon>
        <taxon>Metazoa</taxon>
        <taxon>Ecdysozoa</taxon>
        <taxon>Arthropoda</taxon>
        <taxon>Chelicerata</taxon>
        <taxon>Arachnida</taxon>
        <taxon>Acari</taxon>
        <taxon>Parasitiformes</taxon>
        <taxon>Ixodida</taxon>
        <taxon>Ixodoidea</taxon>
        <taxon>Ixodidae</taxon>
        <taxon>Rhipicephalinae</taxon>
        <taxon>Rhipicephalus</taxon>
        <taxon>Boophilus</taxon>
    </lineage>
</organism>
<proteinExistence type="predicted"/>
<accession>A0A6G5AF79</accession>
<keyword evidence="1" id="KW-1133">Transmembrane helix</keyword>
<keyword evidence="1" id="KW-0472">Membrane</keyword>
<evidence type="ECO:0000256" key="1">
    <source>
        <dbReference type="SAM" id="Phobius"/>
    </source>
</evidence>
<feature type="transmembrane region" description="Helical" evidence="1">
    <location>
        <begin position="45"/>
        <end position="67"/>
    </location>
</feature>
<reference evidence="2" key="1">
    <citation type="submission" date="2020-03" db="EMBL/GenBank/DDBJ databases">
        <title>A transcriptome and proteome of the tick Rhipicephalus microplus shaped by the genetic composition of its hosts and developmental stage.</title>
        <authorList>
            <person name="Garcia G.R."/>
            <person name="Ribeiro J.M.C."/>
            <person name="Maruyama S.R."/>
            <person name="Gardinasse L.G."/>
            <person name="Nelson K."/>
            <person name="Ferreira B.R."/>
            <person name="Andrade T.G."/>
            <person name="Santos I.K.F.M."/>
        </authorList>
    </citation>
    <scope>NUCLEOTIDE SEQUENCE</scope>
    <source>
        <strain evidence="2">NSGR</strain>
        <tissue evidence="2">Salivary glands</tissue>
    </source>
</reference>
<keyword evidence="1" id="KW-0812">Transmembrane</keyword>